<dbReference type="GO" id="GO:0044781">
    <property type="term" value="P:bacterial-type flagellum organization"/>
    <property type="evidence" value="ECO:0007669"/>
    <property type="project" value="UniProtKB-KW"/>
</dbReference>
<evidence type="ECO:0000256" key="5">
    <source>
        <dbReference type="ARBA" id="ARBA00023015"/>
    </source>
</evidence>
<comment type="similarity">
    <text evidence="1">Belongs to the FlgM family.</text>
</comment>
<organism evidence="8">
    <name type="scientific">Tepidanaerobacter syntrophicus</name>
    <dbReference type="NCBI Taxonomy" id="224999"/>
    <lineage>
        <taxon>Bacteria</taxon>
        <taxon>Bacillati</taxon>
        <taxon>Bacillota</taxon>
        <taxon>Clostridia</taxon>
        <taxon>Thermosediminibacterales</taxon>
        <taxon>Tepidanaerobacteraceae</taxon>
        <taxon>Tepidanaerobacter</taxon>
    </lineage>
</organism>
<keyword evidence="5" id="KW-0805">Transcription regulation</keyword>
<protein>
    <recommendedName>
        <fullName evidence="2">Negative regulator of flagellin synthesis</fullName>
    </recommendedName>
</protein>
<proteinExistence type="inferred from homology"/>
<evidence type="ECO:0000256" key="2">
    <source>
        <dbReference type="ARBA" id="ARBA00017823"/>
    </source>
</evidence>
<evidence type="ECO:0000256" key="3">
    <source>
        <dbReference type="ARBA" id="ARBA00022491"/>
    </source>
</evidence>
<dbReference type="EMBL" id="DF976999">
    <property type="protein sequence ID" value="GAQ24376.1"/>
    <property type="molecule type" value="Genomic_DNA"/>
</dbReference>
<evidence type="ECO:0000256" key="4">
    <source>
        <dbReference type="ARBA" id="ARBA00022795"/>
    </source>
</evidence>
<keyword evidence="8" id="KW-0966">Cell projection</keyword>
<dbReference type="InterPro" id="IPR031316">
    <property type="entry name" value="FlgM_C"/>
</dbReference>
<dbReference type="AlphaFoldDB" id="A0A0U9I343"/>
<evidence type="ECO:0000259" key="7">
    <source>
        <dbReference type="Pfam" id="PF04316"/>
    </source>
</evidence>
<gene>
    <name evidence="8" type="ORF">TSYNT_5202</name>
</gene>
<keyword evidence="3" id="KW-0678">Repressor</keyword>
<evidence type="ECO:0000313" key="8">
    <source>
        <dbReference type="EMBL" id="GAQ24376.1"/>
    </source>
</evidence>
<dbReference type="SUPFAM" id="SSF101498">
    <property type="entry name" value="Anti-sigma factor FlgM"/>
    <property type="match status" value="1"/>
</dbReference>
<dbReference type="InterPro" id="IPR007412">
    <property type="entry name" value="FlgM"/>
</dbReference>
<dbReference type="NCBIfam" id="TIGR03824">
    <property type="entry name" value="FlgM_jcvi"/>
    <property type="match status" value="1"/>
</dbReference>
<evidence type="ECO:0000256" key="1">
    <source>
        <dbReference type="ARBA" id="ARBA00005322"/>
    </source>
</evidence>
<feature type="domain" description="Anti-sigma-28 factor FlgM C-terminal" evidence="7">
    <location>
        <begin position="36"/>
        <end position="90"/>
    </location>
</feature>
<dbReference type="OrthoDB" id="9796126at2"/>
<dbReference type="Pfam" id="PF04316">
    <property type="entry name" value="FlgM"/>
    <property type="match status" value="1"/>
</dbReference>
<keyword evidence="8" id="KW-0282">Flagellum</keyword>
<keyword evidence="9" id="KW-1185">Reference proteome</keyword>
<dbReference type="STRING" id="224999.GCA_001485475_00358"/>
<keyword evidence="6" id="KW-0804">Transcription</keyword>
<dbReference type="GO" id="GO:0045892">
    <property type="term" value="P:negative regulation of DNA-templated transcription"/>
    <property type="evidence" value="ECO:0007669"/>
    <property type="project" value="InterPro"/>
</dbReference>
<accession>A0A0U9I343</accession>
<reference evidence="8" key="1">
    <citation type="journal article" date="2016" name="Genome Announc.">
        <title>Draft Genome Sequence of the Syntrophic Lactate-Degrading Bacterium Tepidanaerobacter syntrophicus JLT.</title>
        <authorList>
            <person name="Matsuura N."/>
            <person name="Ohashi A."/>
            <person name="Tourlousse D.M."/>
            <person name="Sekiguchi Y."/>
        </authorList>
    </citation>
    <scope>NUCLEOTIDE SEQUENCE [LARGE SCALE GENOMIC DNA]</scope>
    <source>
        <strain evidence="8">JL</strain>
    </source>
</reference>
<dbReference type="RefSeq" id="WP_059031450.1">
    <property type="nucleotide sequence ID" value="NZ_BSDW01000001.1"/>
</dbReference>
<evidence type="ECO:0000313" key="9">
    <source>
        <dbReference type="Proteomes" id="UP000062160"/>
    </source>
</evidence>
<keyword evidence="8" id="KW-0969">Cilium</keyword>
<dbReference type="Proteomes" id="UP000062160">
    <property type="component" value="Unassembled WGS sequence"/>
</dbReference>
<keyword evidence="4" id="KW-1005">Bacterial flagellum biogenesis</keyword>
<sequence length="98" mass="11004">MNISKSQLNDIMKTYLEKPAQTENRAHIKAKETKKDEVVLSEDALKFAKLVKEASKAEDIRAEKVNELKSKINSGTYNIDGKLIADKIIEEASAEKLI</sequence>
<name>A0A0U9I343_9FIRM</name>
<evidence type="ECO:0000256" key="6">
    <source>
        <dbReference type="ARBA" id="ARBA00023163"/>
    </source>
</evidence>
<dbReference type="InterPro" id="IPR035890">
    <property type="entry name" value="Anti-sigma-28_factor_FlgM_sf"/>
</dbReference>